<feature type="transmembrane region" description="Helical" evidence="1">
    <location>
        <begin position="41"/>
        <end position="62"/>
    </location>
</feature>
<name>A0A4V2WMR3_9BACT</name>
<dbReference type="EMBL" id="SKFH01000013">
    <property type="protein sequence ID" value="TCZ71402.1"/>
    <property type="molecule type" value="Genomic_DNA"/>
</dbReference>
<evidence type="ECO:0000313" key="2">
    <source>
        <dbReference type="EMBL" id="TCZ71402.1"/>
    </source>
</evidence>
<dbReference type="RefSeq" id="WP_131852025.1">
    <property type="nucleotide sequence ID" value="NZ_SKFH01000013.1"/>
</dbReference>
<dbReference type="Proteomes" id="UP000295164">
    <property type="component" value="Unassembled WGS sequence"/>
</dbReference>
<dbReference type="SUPFAM" id="SSF53649">
    <property type="entry name" value="Alkaline phosphatase-like"/>
    <property type="match status" value="1"/>
</dbReference>
<dbReference type="AlphaFoldDB" id="A0A4V2WMR3"/>
<comment type="caution">
    <text evidence="2">The sequence shown here is derived from an EMBL/GenBank/DDBJ whole genome shotgun (WGS) entry which is preliminary data.</text>
</comment>
<evidence type="ECO:0000313" key="3">
    <source>
        <dbReference type="Proteomes" id="UP000295164"/>
    </source>
</evidence>
<keyword evidence="1" id="KW-1133">Transmembrane helix</keyword>
<organism evidence="2 3">
    <name type="scientific">Flaviaesturariibacter aridisoli</name>
    <dbReference type="NCBI Taxonomy" id="2545761"/>
    <lineage>
        <taxon>Bacteria</taxon>
        <taxon>Pseudomonadati</taxon>
        <taxon>Bacteroidota</taxon>
        <taxon>Chitinophagia</taxon>
        <taxon>Chitinophagales</taxon>
        <taxon>Chitinophagaceae</taxon>
        <taxon>Flaviaestuariibacter</taxon>
    </lineage>
</organism>
<dbReference type="Gene3D" id="3.40.720.10">
    <property type="entry name" value="Alkaline Phosphatase, subunit A"/>
    <property type="match status" value="1"/>
</dbReference>
<keyword evidence="3" id="KW-1185">Reference proteome</keyword>
<evidence type="ECO:0008006" key="4">
    <source>
        <dbReference type="Google" id="ProtNLM"/>
    </source>
</evidence>
<dbReference type="InterPro" id="IPR017850">
    <property type="entry name" value="Alkaline_phosphatase_core_sf"/>
</dbReference>
<feature type="transmembrane region" description="Helical" evidence="1">
    <location>
        <begin position="68"/>
        <end position="89"/>
    </location>
</feature>
<keyword evidence="1" id="KW-0812">Transmembrane</keyword>
<evidence type="ECO:0000256" key="1">
    <source>
        <dbReference type="SAM" id="Phobius"/>
    </source>
</evidence>
<feature type="transmembrane region" description="Helical" evidence="1">
    <location>
        <begin position="101"/>
        <end position="118"/>
    </location>
</feature>
<sequence length="497" mass="56612">MTAPRRNPFRQPAFFLFLLPVFFVGHGILDQHPSVRAGDVLGLLPGYWLAAAVLTVLAWLPLRRWTHAALFAFAVLCVHFFFGGFHDFLKSLWGDRLPARYTFVLPLLALLLGGWLLFLKRTRATLGNVVLYLNLLLLLLLVVDGLRWSGRRHHAQQAPAPAPLAGLTGCPACAKPDIYLIIADGYAGAGELRSHLNFDNRAFLEALRQRGFYVADSSRSNYNYTPFSMASMLNLQYLGGVGARYTLGAEKSICYPLIGENRFCRYLRDTQGYTLRNLSIFPVTGQRPPVYSPFFRNGRELLTAQTFLSRFNRDVRFNLVTRFGWRSELKRYARYVVRDANADLLKRTLAESRVASTAPRFIYTHLEMPHDPYFYRKDGRENPVEVLADYSNPRPELYVEYLQWCNARLLELVDGIRRNSSRPPVILLMSDHGFRTGTTAIPPEAQLLNLNAVLLPAGDYSRWYPGISNVNQLRVFLNTQFGQHLPLLRDSTSYLVE</sequence>
<proteinExistence type="predicted"/>
<feature type="transmembrane region" description="Helical" evidence="1">
    <location>
        <begin position="124"/>
        <end position="143"/>
    </location>
</feature>
<feature type="transmembrane region" description="Helical" evidence="1">
    <location>
        <begin position="12"/>
        <end position="29"/>
    </location>
</feature>
<accession>A0A4V2WMR3</accession>
<reference evidence="2 3" key="1">
    <citation type="submission" date="2019-03" db="EMBL/GenBank/DDBJ databases">
        <authorList>
            <person name="Kim M.K.M."/>
        </authorList>
    </citation>
    <scope>NUCLEOTIDE SEQUENCE [LARGE SCALE GENOMIC DNA]</scope>
    <source>
        <strain evidence="2 3">17J68-15</strain>
    </source>
</reference>
<protein>
    <recommendedName>
        <fullName evidence="4">Sulfatase N-terminal domain-containing protein</fullName>
    </recommendedName>
</protein>
<gene>
    <name evidence="2" type="ORF">E0486_09995</name>
</gene>
<dbReference type="OrthoDB" id="681113at2"/>
<keyword evidence="1" id="KW-0472">Membrane</keyword>